<evidence type="ECO:0000313" key="4">
    <source>
        <dbReference type="Proteomes" id="UP000746612"/>
    </source>
</evidence>
<name>A0A2H3GJF5_GIBZA</name>
<feature type="compositionally biased region" description="Low complexity" evidence="1">
    <location>
        <begin position="222"/>
        <end position="234"/>
    </location>
</feature>
<evidence type="ECO:0000313" key="2">
    <source>
        <dbReference type="EMBL" id="CAG1980593.1"/>
    </source>
</evidence>
<feature type="region of interest" description="Disordered" evidence="1">
    <location>
        <begin position="180"/>
        <end position="203"/>
    </location>
</feature>
<feature type="region of interest" description="Disordered" evidence="1">
    <location>
        <begin position="215"/>
        <end position="234"/>
    </location>
</feature>
<organism evidence="2 4">
    <name type="scientific">Gibberella zeae</name>
    <name type="common">Wheat head blight fungus</name>
    <name type="synonym">Fusarium graminearum</name>
    <dbReference type="NCBI Taxonomy" id="5518"/>
    <lineage>
        <taxon>Eukaryota</taxon>
        <taxon>Fungi</taxon>
        <taxon>Dikarya</taxon>
        <taxon>Ascomycota</taxon>
        <taxon>Pezizomycotina</taxon>
        <taxon>Sordariomycetes</taxon>
        <taxon>Hypocreomycetidae</taxon>
        <taxon>Hypocreales</taxon>
        <taxon>Nectriaceae</taxon>
        <taxon>Fusarium</taxon>
    </lineage>
</organism>
<proteinExistence type="predicted"/>
<protein>
    <submittedName>
        <fullName evidence="2">Uncharacterized protein</fullName>
    </submittedName>
</protein>
<evidence type="ECO:0000256" key="1">
    <source>
        <dbReference type="SAM" id="MobiDB-lite"/>
    </source>
</evidence>
<reference evidence="3" key="1">
    <citation type="submission" date="2019-04" db="EMBL/GenBank/DDBJ databases">
        <authorList>
            <person name="Melise S."/>
            <person name="Noan J."/>
            <person name="Okalmin O."/>
        </authorList>
    </citation>
    <scope>NUCLEOTIDE SEQUENCE</scope>
    <source>
        <strain evidence="3">FN9</strain>
    </source>
</reference>
<dbReference type="Proteomes" id="UP000746612">
    <property type="component" value="Unassembled WGS sequence"/>
</dbReference>
<dbReference type="AlphaFoldDB" id="A0A2H3GJF5"/>
<accession>A0A2H3GJF5</accession>
<sequence>MSALSLATGAVAETIPDPGWECPHFLPPPPPPEAPPLPVLVQKPVETCSWEENMFVCPPTLLIDLEEDAEFKLGVVEEEACESRFGPIVAHLPYSEKDWSLTYEMVTVDGCCLVPAAGCAGLPTMPEGRKISKVLQHLKIKVHLEHEEAKRRESVGAPLSSGPAEPKFVMHRTMDIKFLDPPGLVPSPEDHDEDMDLPVLNDGVIPDSQEDPYAFTFAIPDSTASTESSSRSLH</sequence>
<evidence type="ECO:0000313" key="3">
    <source>
        <dbReference type="EMBL" id="VIO52451.1"/>
    </source>
</evidence>
<dbReference type="EMBL" id="CAAKMV010000028">
    <property type="protein sequence ID" value="VIO52451.1"/>
    <property type="molecule type" value="Genomic_DNA"/>
</dbReference>
<reference evidence="2" key="2">
    <citation type="submission" date="2021-03" db="EMBL/GenBank/DDBJ databases">
        <authorList>
            <person name="Alouane T."/>
            <person name="Langin T."/>
            <person name="Bonhomme L."/>
        </authorList>
    </citation>
    <scope>NUCLEOTIDE SEQUENCE</scope>
    <source>
        <strain evidence="2">MDC_Fg202</strain>
    </source>
</reference>
<gene>
    <name evidence="3" type="ORF">FUG_LOCUS34866</name>
    <name evidence="2" type="ORF">MDCFG202_LOCUS202208</name>
</gene>
<dbReference type="EMBL" id="CAJPIJ010000117">
    <property type="protein sequence ID" value="CAG1980593.1"/>
    <property type="molecule type" value="Genomic_DNA"/>
</dbReference>